<feature type="compositionally biased region" description="Basic and acidic residues" evidence="2">
    <location>
        <begin position="46"/>
        <end position="57"/>
    </location>
</feature>
<feature type="region of interest" description="Disordered" evidence="2">
    <location>
        <begin position="1"/>
        <end position="81"/>
    </location>
</feature>
<proteinExistence type="predicted"/>
<evidence type="ECO:0000256" key="2">
    <source>
        <dbReference type="SAM" id="MobiDB-lite"/>
    </source>
</evidence>
<feature type="region of interest" description="Disordered" evidence="2">
    <location>
        <begin position="482"/>
        <end position="501"/>
    </location>
</feature>
<evidence type="ECO:0000313" key="4">
    <source>
        <dbReference type="Proteomes" id="UP000566819"/>
    </source>
</evidence>
<feature type="coiled-coil region" evidence="1">
    <location>
        <begin position="406"/>
        <end position="437"/>
    </location>
</feature>
<sequence>MAPRKRKTLDSPSPSTHPKKRSTTTKSANTPSLKPSTKTKAASSKPAKEPKRPESKKSAPIPNPFTGYPEPTTQAQRARARYSISRGSLWHEDTQPEDIHELASQLCPDSTSANTWGALHNSPIIGMTRKRRASRQQDIQQEWNDMMEDMYPSRPPPQPNSPERSPILRTSLEIREIIYGFVLLDGENKVLVSSDWSNLECAPIILSPAGSKKFRESTRHNILKACKLFAIEGTALLYAHTTFTALIKQASTFHTQRIYSPTDNFLPVISRDLHHLFKECTLDVIRTCWSVNHYEKTTKSIRALAKASADLNVLTLVLSPKRTGMSLTAEGIMEQNPVTFSDFLWYAGPLMRAVQKLSPRVFRVVVRMQGKRVVLETDLKWLRIKGNGLGVALENEETVKTRTKAVEATEAELMGLRERFEEVFEEAEEQAKIAKVNALANATANMAAAGNNRNVVGGGGDDTSGRVSNAAAIVDLTMSFASSPSEPTTSGSSSFVSPTPASTSFNSTAATSFTTNPFLDGELSPLDNSPIYISDSEPNTASLQPDLELESQALEEIDTMNWNEEEIRDKVKFDNEEDKEFYNIIDDEFSEGLYDD</sequence>
<evidence type="ECO:0000256" key="1">
    <source>
        <dbReference type="SAM" id="Coils"/>
    </source>
</evidence>
<dbReference type="OrthoDB" id="5413827at2759"/>
<evidence type="ECO:0000313" key="3">
    <source>
        <dbReference type="EMBL" id="KAF4632475.1"/>
    </source>
</evidence>
<keyword evidence="4" id="KW-1185">Reference proteome</keyword>
<keyword evidence="1" id="KW-0175">Coiled coil</keyword>
<organism evidence="3 4">
    <name type="scientific">Cudoniella acicularis</name>
    <dbReference type="NCBI Taxonomy" id="354080"/>
    <lineage>
        <taxon>Eukaryota</taxon>
        <taxon>Fungi</taxon>
        <taxon>Dikarya</taxon>
        <taxon>Ascomycota</taxon>
        <taxon>Pezizomycotina</taxon>
        <taxon>Leotiomycetes</taxon>
        <taxon>Helotiales</taxon>
        <taxon>Tricladiaceae</taxon>
        <taxon>Cudoniella</taxon>
    </lineage>
</organism>
<dbReference type="Proteomes" id="UP000566819">
    <property type="component" value="Unassembled WGS sequence"/>
</dbReference>
<dbReference type="EMBL" id="JAAMPI010000344">
    <property type="protein sequence ID" value="KAF4632475.1"/>
    <property type="molecule type" value="Genomic_DNA"/>
</dbReference>
<feature type="compositionally biased region" description="Polar residues" evidence="2">
    <location>
        <begin position="24"/>
        <end position="33"/>
    </location>
</feature>
<comment type="caution">
    <text evidence="3">The sequence shown here is derived from an EMBL/GenBank/DDBJ whole genome shotgun (WGS) entry which is preliminary data.</text>
</comment>
<dbReference type="AlphaFoldDB" id="A0A8H4W5I6"/>
<name>A0A8H4W5I6_9HELO</name>
<gene>
    <name evidence="3" type="ORF">G7Y89_g5652</name>
</gene>
<reference evidence="3 4" key="1">
    <citation type="submission" date="2020-03" db="EMBL/GenBank/DDBJ databases">
        <title>Draft Genome Sequence of Cudoniella acicularis.</title>
        <authorList>
            <person name="Buettner E."/>
            <person name="Kellner H."/>
        </authorList>
    </citation>
    <scope>NUCLEOTIDE SEQUENCE [LARGE SCALE GENOMIC DNA]</scope>
    <source>
        <strain evidence="3 4">DSM 108380</strain>
    </source>
</reference>
<feature type="compositionally biased region" description="Low complexity" evidence="2">
    <location>
        <begin position="34"/>
        <end position="45"/>
    </location>
</feature>
<accession>A0A8H4W5I6</accession>
<protein>
    <submittedName>
        <fullName evidence="3">Uncharacterized protein</fullName>
    </submittedName>
</protein>